<dbReference type="EMBL" id="JBBWWR010000016">
    <property type="protein sequence ID" value="KAK8947672.1"/>
    <property type="molecule type" value="Genomic_DNA"/>
</dbReference>
<comment type="caution">
    <text evidence="1">The sequence shown here is derived from an EMBL/GenBank/DDBJ whole genome shotgun (WGS) entry which is preliminary data.</text>
</comment>
<name>A0ABR2LRD6_9ASPA</name>
<evidence type="ECO:0000313" key="1">
    <source>
        <dbReference type="EMBL" id="KAK8947672.1"/>
    </source>
</evidence>
<keyword evidence="2" id="KW-1185">Reference proteome</keyword>
<organism evidence="1 2">
    <name type="scientific">Platanthera guangdongensis</name>
    <dbReference type="NCBI Taxonomy" id="2320717"/>
    <lineage>
        <taxon>Eukaryota</taxon>
        <taxon>Viridiplantae</taxon>
        <taxon>Streptophyta</taxon>
        <taxon>Embryophyta</taxon>
        <taxon>Tracheophyta</taxon>
        <taxon>Spermatophyta</taxon>
        <taxon>Magnoliopsida</taxon>
        <taxon>Liliopsida</taxon>
        <taxon>Asparagales</taxon>
        <taxon>Orchidaceae</taxon>
        <taxon>Orchidoideae</taxon>
        <taxon>Orchideae</taxon>
        <taxon>Orchidinae</taxon>
        <taxon>Platanthera</taxon>
    </lineage>
</organism>
<evidence type="ECO:0000313" key="2">
    <source>
        <dbReference type="Proteomes" id="UP001412067"/>
    </source>
</evidence>
<protein>
    <submittedName>
        <fullName evidence="1">Uncharacterized protein</fullName>
    </submittedName>
</protein>
<dbReference type="Proteomes" id="UP001412067">
    <property type="component" value="Unassembled WGS sequence"/>
</dbReference>
<reference evidence="1 2" key="1">
    <citation type="journal article" date="2022" name="Nat. Plants">
        <title>Genomes of leafy and leafless Platanthera orchids illuminate the evolution of mycoheterotrophy.</title>
        <authorList>
            <person name="Li M.H."/>
            <person name="Liu K.W."/>
            <person name="Li Z."/>
            <person name="Lu H.C."/>
            <person name="Ye Q.L."/>
            <person name="Zhang D."/>
            <person name="Wang J.Y."/>
            <person name="Li Y.F."/>
            <person name="Zhong Z.M."/>
            <person name="Liu X."/>
            <person name="Yu X."/>
            <person name="Liu D.K."/>
            <person name="Tu X.D."/>
            <person name="Liu B."/>
            <person name="Hao Y."/>
            <person name="Liao X.Y."/>
            <person name="Jiang Y.T."/>
            <person name="Sun W.H."/>
            <person name="Chen J."/>
            <person name="Chen Y.Q."/>
            <person name="Ai Y."/>
            <person name="Zhai J.W."/>
            <person name="Wu S.S."/>
            <person name="Zhou Z."/>
            <person name="Hsiao Y.Y."/>
            <person name="Wu W.L."/>
            <person name="Chen Y.Y."/>
            <person name="Lin Y.F."/>
            <person name="Hsu J.L."/>
            <person name="Li C.Y."/>
            <person name="Wang Z.W."/>
            <person name="Zhao X."/>
            <person name="Zhong W.Y."/>
            <person name="Ma X.K."/>
            <person name="Ma L."/>
            <person name="Huang J."/>
            <person name="Chen G.Z."/>
            <person name="Huang M.Z."/>
            <person name="Huang L."/>
            <person name="Peng D.H."/>
            <person name="Luo Y.B."/>
            <person name="Zou S.Q."/>
            <person name="Chen S.P."/>
            <person name="Lan S."/>
            <person name="Tsai W.C."/>
            <person name="Van de Peer Y."/>
            <person name="Liu Z.J."/>
        </authorList>
    </citation>
    <scope>NUCLEOTIDE SEQUENCE [LARGE SCALE GENOMIC DNA]</scope>
    <source>
        <strain evidence="1">Lor288</strain>
    </source>
</reference>
<gene>
    <name evidence="1" type="ORF">KSP40_PGU016325</name>
</gene>
<sequence>MAASLGTWEVINSNDSRKMALREEEKIQDLTDFGRGGGRHLRQPHVGWGKSSQLSYAPLRFIHLIHERIGREGASLVSRSIDRKGTRVHERIGREGASLVSRSIDRKGTRVVVEFHWGFSSPGRISSPKRCARELAANTIKLLGASSFAFHPTMEWIFVGDRRGTLLSWDISTERPNMIGM</sequence>
<accession>A0ABR2LRD6</accession>
<proteinExistence type="predicted"/>